<comment type="catalytic activity">
    <reaction evidence="6">
        <text>L-lysyl-[protein] + 3 S-adenosyl-L-methionine = N(6),N(6),N(6)-trimethyl-L-lysyl-[protein] + 3 S-adenosyl-L-homocysteine + 3 H(+)</text>
        <dbReference type="Rhea" id="RHEA:54192"/>
        <dbReference type="Rhea" id="RHEA-COMP:9752"/>
        <dbReference type="Rhea" id="RHEA-COMP:13826"/>
        <dbReference type="ChEBI" id="CHEBI:15378"/>
        <dbReference type="ChEBI" id="CHEBI:29969"/>
        <dbReference type="ChEBI" id="CHEBI:57856"/>
        <dbReference type="ChEBI" id="CHEBI:59789"/>
        <dbReference type="ChEBI" id="CHEBI:61961"/>
    </reaction>
</comment>
<feature type="binding site" evidence="6">
    <location>
        <position position="177"/>
    </location>
    <ligand>
        <name>S-adenosyl-L-methionine</name>
        <dbReference type="ChEBI" id="CHEBI:59789"/>
    </ligand>
</feature>
<dbReference type="PANTHER" id="PTHR43648:SF1">
    <property type="entry name" value="ELECTRON TRANSFER FLAVOPROTEIN BETA SUBUNIT LYSINE METHYLTRANSFERASE"/>
    <property type="match status" value="1"/>
</dbReference>
<dbReference type="SUPFAM" id="SSF53335">
    <property type="entry name" value="S-adenosyl-L-methionine-dependent methyltransferases"/>
    <property type="match status" value="1"/>
</dbReference>
<dbReference type="OrthoDB" id="9785995at2"/>
<name>A0A2N6SNH2_9LACT</name>
<evidence type="ECO:0000256" key="3">
    <source>
        <dbReference type="ARBA" id="ARBA00022603"/>
    </source>
</evidence>
<keyword evidence="8" id="KW-1185">Reference proteome</keyword>
<dbReference type="HAMAP" id="MF_00735">
    <property type="entry name" value="Methyltr_PrmA"/>
    <property type="match status" value="1"/>
</dbReference>
<feature type="binding site" evidence="6">
    <location>
        <position position="199"/>
    </location>
    <ligand>
        <name>S-adenosyl-L-methionine</name>
        <dbReference type="ChEBI" id="CHEBI:59789"/>
    </ligand>
</feature>
<dbReference type="Pfam" id="PF06325">
    <property type="entry name" value="PrmA"/>
    <property type="match status" value="1"/>
</dbReference>
<dbReference type="GO" id="GO:0032259">
    <property type="term" value="P:methylation"/>
    <property type="evidence" value="ECO:0007669"/>
    <property type="project" value="UniProtKB-KW"/>
</dbReference>
<proteinExistence type="inferred from homology"/>
<comment type="similarity">
    <text evidence="1 6">Belongs to the methyltransferase superfamily. PrmA family.</text>
</comment>
<dbReference type="EC" id="2.1.1.-" evidence="6"/>
<comment type="subcellular location">
    <subcellularLocation>
        <location evidence="6">Cytoplasm</location>
    </subcellularLocation>
</comment>
<evidence type="ECO:0000313" key="7">
    <source>
        <dbReference type="EMBL" id="PMC58609.1"/>
    </source>
</evidence>
<evidence type="ECO:0000256" key="5">
    <source>
        <dbReference type="ARBA" id="ARBA00022691"/>
    </source>
</evidence>
<dbReference type="GO" id="GO:0005737">
    <property type="term" value="C:cytoplasm"/>
    <property type="evidence" value="ECO:0007669"/>
    <property type="project" value="UniProtKB-SubCell"/>
</dbReference>
<comment type="function">
    <text evidence="6">Methylates ribosomal protein L11.</text>
</comment>
<dbReference type="InterPro" id="IPR050078">
    <property type="entry name" value="Ribosomal_L11_MeTrfase_PrmA"/>
</dbReference>
<organism evidence="7 8">
    <name type="scientific">Dolosicoccus paucivorans</name>
    <dbReference type="NCBI Taxonomy" id="84521"/>
    <lineage>
        <taxon>Bacteria</taxon>
        <taxon>Bacillati</taxon>
        <taxon>Bacillota</taxon>
        <taxon>Bacilli</taxon>
        <taxon>Lactobacillales</taxon>
        <taxon>Aerococcaceae</taxon>
        <taxon>Dolosicoccus</taxon>
    </lineage>
</organism>
<comment type="caution">
    <text evidence="7">The sequence shown here is derived from an EMBL/GenBank/DDBJ whole genome shotgun (WGS) entry which is preliminary data.</text>
</comment>
<evidence type="ECO:0000256" key="2">
    <source>
        <dbReference type="ARBA" id="ARBA00022490"/>
    </source>
</evidence>
<dbReference type="GO" id="GO:0016279">
    <property type="term" value="F:protein-lysine N-methyltransferase activity"/>
    <property type="evidence" value="ECO:0007669"/>
    <property type="project" value="RHEA"/>
</dbReference>
<reference evidence="7 8" key="1">
    <citation type="submission" date="2017-09" db="EMBL/GenBank/DDBJ databases">
        <title>Bacterial strain isolated from the female urinary microbiota.</title>
        <authorList>
            <person name="Thomas-White K."/>
            <person name="Kumar N."/>
            <person name="Forster S."/>
            <person name="Putonti C."/>
            <person name="Lawley T."/>
            <person name="Wolfe A.J."/>
        </authorList>
    </citation>
    <scope>NUCLEOTIDE SEQUENCE [LARGE SCALE GENOMIC DNA]</scope>
    <source>
        <strain evidence="7 8">UMB0852</strain>
    </source>
</reference>
<accession>A0A2N6SNH2</accession>
<keyword evidence="3 6" id="KW-0489">Methyltransferase</keyword>
<protein>
    <recommendedName>
        <fullName evidence="6">Ribosomal protein L11 methyltransferase</fullName>
        <shortName evidence="6">L11 Mtase</shortName>
        <ecNumber evidence="6">2.1.1.-</ecNumber>
    </recommendedName>
</protein>
<dbReference type="AlphaFoldDB" id="A0A2N6SNH2"/>
<dbReference type="RefSeq" id="WP_102227871.1">
    <property type="nucleotide sequence ID" value="NZ_PNFY01000022.1"/>
</dbReference>
<feature type="binding site" evidence="6">
    <location>
        <position position="156"/>
    </location>
    <ligand>
        <name>S-adenosyl-L-methionine</name>
        <dbReference type="ChEBI" id="CHEBI:59789"/>
    </ligand>
</feature>
<keyword evidence="5 6" id="KW-0949">S-adenosyl-L-methionine</keyword>
<evidence type="ECO:0000256" key="6">
    <source>
        <dbReference type="HAMAP-Rule" id="MF_00735"/>
    </source>
</evidence>
<dbReference type="InterPro" id="IPR029063">
    <property type="entry name" value="SAM-dependent_MTases_sf"/>
</dbReference>
<dbReference type="PIRSF" id="PIRSF000401">
    <property type="entry name" value="RPL11_MTase"/>
    <property type="match status" value="1"/>
</dbReference>
<gene>
    <name evidence="6 7" type="primary">prmA</name>
    <name evidence="7" type="ORF">CJ205_03240</name>
</gene>
<keyword evidence="7" id="KW-0687">Ribonucleoprotein</keyword>
<keyword evidence="2 6" id="KW-0963">Cytoplasm</keyword>
<dbReference type="PANTHER" id="PTHR43648">
    <property type="entry name" value="ELECTRON TRANSFER FLAVOPROTEIN BETA SUBUNIT LYSINE METHYLTRANSFERASE"/>
    <property type="match status" value="1"/>
</dbReference>
<keyword evidence="4 6" id="KW-0808">Transferase</keyword>
<dbReference type="InterPro" id="IPR004498">
    <property type="entry name" value="Ribosomal_PrmA_MeTrfase"/>
</dbReference>
<dbReference type="GO" id="GO:0005840">
    <property type="term" value="C:ribosome"/>
    <property type="evidence" value="ECO:0007669"/>
    <property type="project" value="UniProtKB-KW"/>
</dbReference>
<dbReference type="CDD" id="cd02440">
    <property type="entry name" value="AdoMet_MTases"/>
    <property type="match status" value="1"/>
</dbReference>
<sequence length="311" mass="35692">MQQWHQVTLIANNLSDDTIDYINYLYFELGATGTQVKYAKDYLKNTLNLFGTLEDPLTTDLDRPTQIEAYFDELPDVDRLEKKLESYLEGINWQVETTTVQEENWQEGWMEHYHPEMISRFLTIVPEWYDYTPSPGEEMIRINPGLSFGTGNHPTTKLGAQALEMVMRGGEVVLDVGTGSGILSFVAQRFGARYVYGYDLDPQAIESARGNLIHQTSQAKESIEFYVNDLLKGIDHEADIIVANILPHILVHLFEDAKRLLKPKGHLILGGIIDDQTDFIEEKLDQFGWQVVQKMTYYEWTGYIVQLKKEG</sequence>
<dbReference type="STRING" id="84521.SAMN04487994_100511"/>
<keyword evidence="7" id="KW-0689">Ribosomal protein</keyword>
<evidence type="ECO:0000256" key="4">
    <source>
        <dbReference type="ARBA" id="ARBA00022679"/>
    </source>
</evidence>
<dbReference type="Proteomes" id="UP000235682">
    <property type="component" value="Unassembled WGS sequence"/>
</dbReference>
<feature type="binding site" evidence="6">
    <location>
        <position position="244"/>
    </location>
    <ligand>
        <name>S-adenosyl-L-methionine</name>
        <dbReference type="ChEBI" id="CHEBI:59789"/>
    </ligand>
</feature>
<dbReference type="Gene3D" id="3.40.50.150">
    <property type="entry name" value="Vaccinia Virus protein VP39"/>
    <property type="match status" value="1"/>
</dbReference>
<evidence type="ECO:0000256" key="1">
    <source>
        <dbReference type="ARBA" id="ARBA00009741"/>
    </source>
</evidence>
<dbReference type="NCBIfam" id="TIGR00406">
    <property type="entry name" value="prmA"/>
    <property type="match status" value="1"/>
</dbReference>
<dbReference type="EMBL" id="PNHE01000009">
    <property type="protein sequence ID" value="PMC58609.1"/>
    <property type="molecule type" value="Genomic_DNA"/>
</dbReference>
<evidence type="ECO:0000313" key="8">
    <source>
        <dbReference type="Proteomes" id="UP000235682"/>
    </source>
</evidence>